<dbReference type="InterPro" id="IPR048503">
    <property type="entry name" value="NamZ_C"/>
</dbReference>
<evidence type="ECO:0000259" key="2">
    <source>
        <dbReference type="Pfam" id="PF20732"/>
    </source>
</evidence>
<dbReference type="Pfam" id="PF07075">
    <property type="entry name" value="NamZ_N"/>
    <property type="match status" value="1"/>
</dbReference>
<keyword evidence="4" id="KW-1185">Reference proteome</keyword>
<dbReference type="Pfam" id="PF20732">
    <property type="entry name" value="NamZ_C"/>
    <property type="match status" value="1"/>
</dbReference>
<dbReference type="RefSeq" id="WP_321390611.1">
    <property type="nucleotide sequence ID" value="NZ_CP139487.1"/>
</dbReference>
<accession>A0AAX4HK73</accession>
<organism evidence="3 4">
    <name type="scientific">Peredibacter starrii</name>
    <dbReference type="NCBI Taxonomy" id="28202"/>
    <lineage>
        <taxon>Bacteria</taxon>
        <taxon>Pseudomonadati</taxon>
        <taxon>Bdellovibrionota</taxon>
        <taxon>Bacteriovoracia</taxon>
        <taxon>Bacteriovoracales</taxon>
        <taxon>Bacteriovoracaceae</taxon>
        <taxon>Peredibacter</taxon>
    </lineage>
</organism>
<dbReference type="Proteomes" id="UP001324634">
    <property type="component" value="Chromosome"/>
</dbReference>
<dbReference type="Gene3D" id="3.40.50.12170">
    <property type="entry name" value="Uncharacterised protein PF07075, DUF1343"/>
    <property type="match status" value="1"/>
</dbReference>
<evidence type="ECO:0000313" key="3">
    <source>
        <dbReference type="EMBL" id="WPU63604.1"/>
    </source>
</evidence>
<dbReference type="AlphaFoldDB" id="A0AAX4HK73"/>
<reference evidence="3 4" key="1">
    <citation type="submission" date="2023-11" db="EMBL/GenBank/DDBJ databases">
        <title>Peredibacter starrii A3.12.</title>
        <authorList>
            <person name="Mitchell R.J."/>
        </authorList>
    </citation>
    <scope>NUCLEOTIDE SEQUENCE [LARGE SCALE GENOMIC DNA]</scope>
    <source>
        <strain evidence="3 4">A3.12</strain>
    </source>
</reference>
<dbReference type="InterPro" id="IPR048502">
    <property type="entry name" value="NamZ_N"/>
</dbReference>
<feature type="domain" description="Peptidoglycan beta-N-acetylmuramidase NamZ C-terminal" evidence="2">
    <location>
        <begin position="233"/>
        <end position="396"/>
    </location>
</feature>
<dbReference type="PANTHER" id="PTHR42915">
    <property type="entry name" value="HYPOTHETICAL 460 KDA PROTEIN IN FEUA-SIGW INTERGENIC REGION [PRECURSOR]"/>
    <property type="match status" value="1"/>
</dbReference>
<evidence type="ECO:0000313" key="4">
    <source>
        <dbReference type="Proteomes" id="UP001324634"/>
    </source>
</evidence>
<sequence>MAIVQTGLSRLLSDTNVQRMFKGNIGYLCHSASVTENLEHGLIAIQRTFGSQLKKIFGPQHGFVTDVQDNMVETNHYIHPYFKLPVYSLYSETRIPTDEMLEGLDHIFVDLQDVGTRIYTYIYTMTLLMEACQKKGIEVVILDRPNPIDADTLEGNILDMNYASFVGRHPIPVRHGLTMGEVAKMHQKYWGGKDCKLTVLEMKGYDRKMSYEDTKLPWVIPSPNLPTVEAAYTFVGTVLYEGTNISEGRGTTRSLEIIGHPKIEAFGFHEKLKPVLEKANLKGFVLRPLVFLPTFQKHQGKPCGGYQIHVTDRKTFEPWRLCQYLLREMYHELGSDFAWKQPPYEYEYHKVPVDLINGTDKLRHWVEKRGTEEEYQAIMKEHQAEFLEQRKSCLIY</sequence>
<dbReference type="Gene3D" id="3.90.1150.140">
    <property type="match status" value="1"/>
</dbReference>
<evidence type="ECO:0000259" key="1">
    <source>
        <dbReference type="Pfam" id="PF07075"/>
    </source>
</evidence>
<dbReference type="KEGG" id="psti:SOO65_12980"/>
<name>A0AAX4HK73_9BACT</name>
<proteinExistence type="predicted"/>
<dbReference type="InterPro" id="IPR008302">
    <property type="entry name" value="NamZ"/>
</dbReference>
<protein>
    <submittedName>
        <fullName evidence="3">DUF1343 domain-containing protein</fullName>
    </submittedName>
</protein>
<dbReference type="EMBL" id="CP139487">
    <property type="protein sequence ID" value="WPU63604.1"/>
    <property type="molecule type" value="Genomic_DNA"/>
</dbReference>
<dbReference type="GO" id="GO:0033922">
    <property type="term" value="F:peptidoglycan beta-N-acetylmuramidase activity"/>
    <property type="evidence" value="ECO:0007669"/>
    <property type="project" value="InterPro"/>
</dbReference>
<gene>
    <name evidence="3" type="ORF">SOO65_12980</name>
</gene>
<dbReference type="PIRSF" id="PIRSF016719">
    <property type="entry name" value="UCP016719"/>
    <property type="match status" value="1"/>
</dbReference>
<feature type="domain" description="Peptidoglycan beta-N-acetylmuramidase NamZ N-terminal" evidence="1">
    <location>
        <begin position="25"/>
        <end position="228"/>
    </location>
</feature>
<dbReference type="PANTHER" id="PTHR42915:SF1">
    <property type="entry name" value="PEPTIDOGLYCAN BETA-N-ACETYLMURAMIDASE NAMZ"/>
    <property type="match status" value="1"/>
</dbReference>